<keyword evidence="3" id="KW-0805">Transcription regulation</keyword>
<dbReference type="Gene3D" id="3.40.50.2300">
    <property type="match status" value="1"/>
</dbReference>
<dbReference type="InterPro" id="IPR001789">
    <property type="entry name" value="Sig_transdc_resp-reg_receiver"/>
</dbReference>
<dbReference type="SMART" id="SM00862">
    <property type="entry name" value="Trans_reg_C"/>
    <property type="match status" value="1"/>
</dbReference>
<keyword evidence="4 6" id="KW-0238">DNA-binding</keyword>
<keyword evidence="5" id="KW-0804">Transcription</keyword>
<dbReference type="AlphaFoldDB" id="A0A1W6L9V1"/>
<dbReference type="InterPro" id="IPR001867">
    <property type="entry name" value="OmpR/PhoB-type_DNA-bd"/>
</dbReference>
<evidence type="ECO:0000256" key="2">
    <source>
        <dbReference type="ARBA" id="ARBA00023012"/>
    </source>
</evidence>
<evidence type="ECO:0000256" key="1">
    <source>
        <dbReference type="ARBA" id="ARBA00022553"/>
    </source>
</evidence>
<evidence type="ECO:0000256" key="3">
    <source>
        <dbReference type="ARBA" id="ARBA00023015"/>
    </source>
</evidence>
<dbReference type="Pfam" id="PF00486">
    <property type="entry name" value="Trans_reg_C"/>
    <property type="match status" value="1"/>
</dbReference>
<keyword evidence="2" id="KW-0902">Two-component regulatory system</keyword>
<accession>A0A1W6L9V1</accession>
<dbReference type="SMART" id="SM00448">
    <property type="entry name" value="REC"/>
    <property type="match status" value="1"/>
</dbReference>
<dbReference type="PANTHER" id="PTHR48111:SF4">
    <property type="entry name" value="DNA-BINDING DUAL TRANSCRIPTIONAL REGULATOR OMPR"/>
    <property type="match status" value="1"/>
</dbReference>
<keyword evidence="7" id="KW-1185">Reference proteome</keyword>
<dbReference type="InterPro" id="IPR011006">
    <property type="entry name" value="CheY-like_superfamily"/>
</dbReference>
<name>A0A1W6L9V1_9BURK</name>
<organism evidence="6 7">
    <name type="scientific">Piscinibacter gummiphilus</name>
    <dbReference type="NCBI Taxonomy" id="946333"/>
    <lineage>
        <taxon>Bacteria</taxon>
        <taxon>Pseudomonadati</taxon>
        <taxon>Pseudomonadota</taxon>
        <taxon>Betaproteobacteria</taxon>
        <taxon>Burkholderiales</taxon>
        <taxon>Sphaerotilaceae</taxon>
        <taxon>Piscinibacter</taxon>
    </lineage>
</organism>
<sequence length="240" mass="26070">MTRILLTDDDEQIRTTLADYLRTFAFDVRTAATGAGFRDAVASGGVQAIVLDVMLPDANGLELCRWLRHQEDTTPVVMLTAQGDPVSRVIGLEMGADDYLAKPFEPRELVARLNAVLRRAPRPAPGPDVDVPRSVRFAGWTMDCLQRLLVSPTQVAVALSNAEFRLLAAFVAKPGRVLSREQLVEATARSTPGSGPSVNDRSIDLAVSRLRQKLNEAHDAPALIRTVRGEGYVLDAKVAS</sequence>
<dbReference type="Pfam" id="PF00072">
    <property type="entry name" value="Response_reg"/>
    <property type="match status" value="1"/>
</dbReference>
<dbReference type="PROSITE" id="PS51755">
    <property type="entry name" value="OMPR_PHOB"/>
    <property type="match status" value="1"/>
</dbReference>
<dbReference type="Proteomes" id="UP000193427">
    <property type="component" value="Chromosome"/>
</dbReference>
<dbReference type="GO" id="GO:0005829">
    <property type="term" value="C:cytosol"/>
    <property type="evidence" value="ECO:0007669"/>
    <property type="project" value="TreeGrafter"/>
</dbReference>
<evidence type="ECO:0000313" key="7">
    <source>
        <dbReference type="Proteomes" id="UP000193427"/>
    </source>
</evidence>
<dbReference type="PROSITE" id="PS50110">
    <property type="entry name" value="RESPONSE_REGULATORY"/>
    <property type="match status" value="1"/>
</dbReference>
<reference evidence="6 7" key="1">
    <citation type="submission" date="2016-04" db="EMBL/GenBank/DDBJ databases">
        <title>Complete genome sequence of natural rubber-degrading, novel Gram-negative bacterium, Rhizobacter gummiphilus strain NS21.</title>
        <authorList>
            <person name="Tabata M."/>
            <person name="Kasai D."/>
            <person name="Fukuda M."/>
        </authorList>
    </citation>
    <scope>NUCLEOTIDE SEQUENCE [LARGE SCALE GENOMIC DNA]</scope>
    <source>
        <strain evidence="6 7">NS21</strain>
    </source>
</reference>
<dbReference type="Gene3D" id="1.10.10.10">
    <property type="entry name" value="Winged helix-like DNA-binding domain superfamily/Winged helix DNA-binding domain"/>
    <property type="match status" value="1"/>
</dbReference>
<dbReference type="GO" id="GO:0000976">
    <property type="term" value="F:transcription cis-regulatory region binding"/>
    <property type="evidence" value="ECO:0007669"/>
    <property type="project" value="TreeGrafter"/>
</dbReference>
<dbReference type="SUPFAM" id="SSF52172">
    <property type="entry name" value="CheY-like"/>
    <property type="match status" value="1"/>
</dbReference>
<protein>
    <submittedName>
        <fullName evidence="6">DNA-binding response regulator</fullName>
    </submittedName>
</protein>
<dbReference type="GO" id="GO:0000156">
    <property type="term" value="F:phosphorelay response regulator activity"/>
    <property type="evidence" value="ECO:0007669"/>
    <property type="project" value="TreeGrafter"/>
</dbReference>
<dbReference type="CDD" id="cd00383">
    <property type="entry name" value="trans_reg_C"/>
    <property type="match status" value="1"/>
</dbReference>
<dbReference type="InterPro" id="IPR039420">
    <property type="entry name" value="WalR-like"/>
</dbReference>
<proteinExistence type="predicted"/>
<dbReference type="STRING" id="946333.A4W93_14215"/>
<dbReference type="InterPro" id="IPR016032">
    <property type="entry name" value="Sig_transdc_resp-reg_C-effctor"/>
</dbReference>
<dbReference type="GO" id="GO:0006355">
    <property type="term" value="P:regulation of DNA-templated transcription"/>
    <property type="evidence" value="ECO:0007669"/>
    <property type="project" value="InterPro"/>
</dbReference>
<dbReference type="GO" id="GO:0032993">
    <property type="term" value="C:protein-DNA complex"/>
    <property type="evidence" value="ECO:0007669"/>
    <property type="project" value="TreeGrafter"/>
</dbReference>
<evidence type="ECO:0000256" key="5">
    <source>
        <dbReference type="ARBA" id="ARBA00023163"/>
    </source>
</evidence>
<dbReference type="InterPro" id="IPR036388">
    <property type="entry name" value="WH-like_DNA-bd_sf"/>
</dbReference>
<dbReference type="Gene3D" id="6.10.250.690">
    <property type="match status" value="1"/>
</dbReference>
<gene>
    <name evidence="6" type="ORF">A4W93_14215</name>
</gene>
<dbReference type="EMBL" id="CP015118">
    <property type="protein sequence ID" value="ARN20958.1"/>
    <property type="molecule type" value="Genomic_DNA"/>
</dbReference>
<evidence type="ECO:0000256" key="4">
    <source>
        <dbReference type="ARBA" id="ARBA00023125"/>
    </source>
</evidence>
<dbReference type="PANTHER" id="PTHR48111">
    <property type="entry name" value="REGULATOR OF RPOS"/>
    <property type="match status" value="1"/>
</dbReference>
<evidence type="ECO:0000313" key="6">
    <source>
        <dbReference type="EMBL" id="ARN20958.1"/>
    </source>
</evidence>
<dbReference type="KEGG" id="rgu:A4W93_14215"/>
<dbReference type="SUPFAM" id="SSF46894">
    <property type="entry name" value="C-terminal effector domain of the bipartite response regulators"/>
    <property type="match status" value="1"/>
</dbReference>
<keyword evidence="1" id="KW-0597">Phosphoprotein</keyword>
<dbReference type="OrthoDB" id="165980at2"/>
<dbReference type="RefSeq" id="WP_085751235.1">
    <property type="nucleotide sequence ID" value="NZ_BSPR01000007.1"/>
</dbReference>